<evidence type="ECO:0008006" key="4">
    <source>
        <dbReference type="Google" id="ProtNLM"/>
    </source>
</evidence>
<comment type="caution">
    <text evidence="2">The sequence shown here is derived from an EMBL/GenBank/DDBJ whole genome shotgun (WGS) entry which is preliminary data.</text>
</comment>
<accession>U2I106</accession>
<gene>
    <name evidence="2" type="ORF">M472_20850</name>
</gene>
<feature type="transmembrane region" description="Helical" evidence="1">
    <location>
        <begin position="42"/>
        <end position="68"/>
    </location>
</feature>
<evidence type="ECO:0000256" key="1">
    <source>
        <dbReference type="SAM" id="Phobius"/>
    </source>
</evidence>
<feature type="transmembrane region" description="Helical" evidence="1">
    <location>
        <begin position="171"/>
        <end position="191"/>
    </location>
</feature>
<feature type="transmembrane region" description="Helical" evidence="1">
    <location>
        <begin position="372"/>
        <end position="393"/>
    </location>
</feature>
<keyword evidence="1" id="KW-0812">Transmembrane</keyword>
<keyword evidence="3" id="KW-1185">Reference proteome</keyword>
<sequence length="415" mass="47780">MSKKRGIGSFPFGRFSFLCTTKANCHYTGLLYMKSVLLKINAWLHLWLGLVSGIIVFILSITACVLVFEHDIKDLVFNYISVDEQTADAQLPPSVIHQKIKEFYPDKEVSSLWYYGLDKSIKASIDHSDTLLYVNPYTGQILAEVDHEDIFHFMDEGHRHLWIEGKLGRQIVGWGTFVFFLVTLSGVILWWPKRWTKRAAKQSFTINWKAKLKRINYDLHNVLGFYSLLLALLMALTGLIMAFPWMRKSVMWLSGGMPPRPKVEKVEPALTDPVLQDALVVADKIWYKVRTEIASLNKEAVIIHIPEEGEEMIYACTDMHSGRWRDLRFDRNTIDLLPNSQKPVREAGTAEWISRSNYALHTGFIGGMWTKILYFIASLICASLPITGFYVWWGKKKKTKKKGKIRRPKVEEICS</sequence>
<dbReference type="EMBL" id="ATDL01000003">
    <property type="protein sequence ID" value="ERJ61205.1"/>
    <property type="molecule type" value="Genomic_DNA"/>
</dbReference>
<keyword evidence="1" id="KW-1133">Transmembrane helix</keyword>
<dbReference type="STRING" id="1346330.M472_20850"/>
<proteinExistence type="predicted"/>
<dbReference type="PANTHER" id="PTHR34219:SF3">
    <property type="entry name" value="BLL7967 PROTEIN"/>
    <property type="match status" value="1"/>
</dbReference>
<dbReference type="PATRIC" id="fig|1346330.5.peg.452"/>
<reference evidence="2 3" key="1">
    <citation type="journal article" date="2013" name="Genome Announc.">
        <title>The Draft Genome Sequence of Sphingomonas paucimobilis Strain HER1398 (Proteobacteria), Host to the Giant PAU Phage, Indicates That It Is a Member of the Genus Sphingobacterium (Bacteroidetes).</title>
        <authorList>
            <person name="White R.A.III."/>
            <person name="Suttle C.A."/>
        </authorList>
    </citation>
    <scope>NUCLEOTIDE SEQUENCE [LARGE SCALE GENOMIC DNA]</scope>
    <source>
        <strain evidence="2 3">HER1398</strain>
    </source>
</reference>
<name>U2I106_9SPHI</name>
<dbReference type="AlphaFoldDB" id="U2I106"/>
<dbReference type="Proteomes" id="UP000016584">
    <property type="component" value="Unassembled WGS sequence"/>
</dbReference>
<dbReference type="Pfam" id="PF03929">
    <property type="entry name" value="PepSY_TM"/>
    <property type="match status" value="1"/>
</dbReference>
<dbReference type="InterPro" id="IPR005625">
    <property type="entry name" value="PepSY-ass_TM"/>
</dbReference>
<feature type="transmembrane region" description="Helical" evidence="1">
    <location>
        <begin position="223"/>
        <end position="246"/>
    </location>
</feature>
<evidence type="ECO:0000313" key="2">
    <source>
        <dbReference type="EMBL" id="ERJ61205.1"/>
    </source>
</evidence>
<protein>
    <recommendedName>
        <fullName evidence="4">PepSY domain-containing protein</fullName>
    </recommendedName>
</protein>
<evidence type="ECO:0000313" key="3">
    <source>
        <dbReference type="Proteomes" id="UP000016584"/>
    </source>
</evidence>
<keyword evidence="1" id="KW-0472">Membrane</keyword>
<dbReference type="PANTHER" id="PTHR34219">
    <property type="entry name" value="IRON-REGULATED INNER MEMBRANE PROTEIN-RELATED"/>
    <property type="match status" value="1"/>
</dbReference>
<organism evidence="2 3">
    <name type="scientific">Sphingobacterium paucimobilis HER1398</name>
    <dbReference type="NCBI Taxonomy" id="1346330"/>
    <lineage>
        <taxon>Bacteria</taxon>
        <taxon>Pseudomonadati</taxon>
        <taxon>Bacteroidota</taxon>
        <taxon>Sphingobacteriia</taxon>
        <taxon>Sphingobacteriales</taxon>
        <taxon>Sphingobacteriaceae</taxon>
        <taxon>Sphingobacterium</taxon>
    </lineage>
</organism>
<dbReference type="eggNOG" id="COG3182">
    <property type="taxonomic scope" value="Bacteria"/>
</dbReference>